<gene>
    <name evidence="1" type="ORF">J2T22_001206</name>
</gene>
<accession>A0ABT9UIG3</accession>
<protein>
    <submittedName>
        <fullName evidence="1">Uncharacterized protein</fullName>
    </submittedName>
</protein>
<evidence type="ECO:0000313" key="1">
    <source>
        <dbReference type="EMBL" id="MDQ0118029.1"/>
    </source>
</evidence>
<proteinExistence type="predicted"/>
<dbReference type="Proteomes" id="UP001226389">
    <property type="component" value="Unassembled WGS sequence"/>
</dbReference>
<keyword evidence="2" id="KW-1185">Reference proteome</keyword>
<reference evidence="1 2" key="1">
    <citation type="submission" date="2023-07" db="EMBL/GenBank/DDBJ databases">
        <title>Sorghum-associated microbial communities from plants grown in Nebraska, USA.</title>
        <authorList>
            <person name="Schachtman D."/>
        </authorList>
    </citation>
    <scope>NUCLEOTIDE SEQUENCE [LARGE SCALE GENOMIC DNA]</scope>
    <source>
        <strain evidence="1 2">DS994</strain>
    </source>
</reference>
<evidence type="ECO:0000313" key="2">
    <source>
        <dbReference type="Proteomes" id="UP001226389"/>
    </source>
</evidence>
<organism evidence="1 2">
    <name type="scientific">Pseudarthrobacter defluvii</name>
    <dbReference type="NCBI Taxonomy" id="410837"/>
    <lineage>
        <taxon>Bacteria</taxon>
        <taxon>Bacillati</taxon>
        <taxon>Actinomycetota</taxon>
        <taxon>Actinomycetes</taxon>
        <taxon>Micrococcales</taxon>
        <taxon>Micrococcaceae</taxon>
        <taxon>Pseudarthrobacter</taxon>
    </lineage>
</organism>
<comment type="caution">
    <text evidence="1">The sequence shown here is derived from an EMBL/GenBank/DDBJ whole genome shotgun (WGS) entry which is preliminary data.</text>
</comment>
<dbReference type="EMBL" id="JAUSSY010000004">
    <property type="protein sequence ID" value="MDQ0118029.1"/>
    <property type="molecule type" value="Genomic_DNA"/>
</dbReference>
<sequence>MTATIDAPTLEAFELRENHWLRQQGRPRECPCRVDTGRGGQLCN</sequence>
<name>A0ABT9UIG3_9MICC</name>